<dbReference type="CDD" id="cd07984">
    <property type="entry name" value="LPLAT_LABLAT-like"/>
    <property type="match status" value="1"/>
</dbReference>
<evidence type="ECO:0000256" key="2">
    <source>
        <dbReference type="ARBA" id="ARBA00022475"/>
    </source>
</evidence>
<organism evidence="7">
    <name type="scientific">hydrothermal vent metagenome</name>
    <dbReference type="NCBI Taxonomy" id="652676"/>
    <lineage>
        <taxon>unclassified sequences</taxon>
        <taxon>metagenomes</taxon>
        <taxon>ecological metagenomes</taxon>
    </lineage>
</organism>
<dbReference type="GO" id="GO:0008610">
    <property type="term" value="P:lipid biosynthetic process"/>
    <property type="evidence" value="ECO:0007669"/>
    <property type="project" value="UniProtKB-ARBA"/>
</dbReference>
<dbReference type="InterPro" id="IPR004960">
    <property type="entry name" value="LipA_acyltrans"/>
</dbReference>
<proteinExistence type="predicted"/>
<dbReference type="EMBL" id="UOFY01000062">
    <property type="protein sequence ID" value="VAX11065.1"/>
    <property type="molecule type" value="Genomic_DNA"/>
</dbReference>
<keyword evidence="2" id="KW-1003">Cell membrane</keyword>
<comment type="subcellular location">
    <subcellularLocation>
        <location evidence="1">Cell inner membrane</location>
    </subcellularLocation>
</comment>
<dbReference type="GO" id="GO:0005886">
    <property type="term" value="C:plasma membrane"/>
    <property type="evidence" value="ECO:0007669"/>
    <property type="project" value="UniProtKB-SubCell"/>
</dbReference>
<accession>A0A3B1BXE1</accession>
<dbReference type="EC" id="2.3.1.-" evidence="7"/>
<evidence type="ECO:0000256" key="3">
    <source>
        <dbReference type="ARBA" id="ARBA00022519"/>
    </source>
</evidence>
<evidence type="ECO:0000256" key="5">
    <source>
        <dbReference type="ARBA" id="ARBA00023136"/>
    </source>
</evidence>
<dbReference type="GO" id="GO:0016746">
    <property type="term" value="F:acyltransferase activity"/>
    <property type="evidence" value="ECO:0007669"/>
    <property type="project" value="UniProtKB-KW"/>
</dbReference>
<evidence type="ECO:0000313" key="7">
    <source>
        <dbReference type="EMBL" id="VAX11065.1"/>
    </source>
</evidence>
<keyword evidence="6 7" id="KW-0012">Acyltransferase</keyword>
<evidence type="ECO:0000256" key="6">
    <source>
        <dbReference type="ARBA" id="ARBA00023315"/>
    </source>
</evidence>
<name>A0A3B1BXE1_9ZZZZ</name>
<dbReference type="PANTHER" id="PTHR30606:SF10">
    <property type="entry name" value="PHOSPHATIDYLINOSITOL MANNOSIDE ACYLTRANSFERASE"/>
    <property type="match status" value="1"/>
</dbReference>
<evidence type="ECO:0000256" key="4">
    <source>
        <dbReference type="ARBA" id="ARBA00022679"/>
    </source>
</evidence>
<dbReference type="GO" id="GO:1901137">
    <property type="term" value="P:carbohydrate derivative biosynthetic process"/>
    <property type="evidence" value="ECO:0007669"/>
    <property type="project" value="UniProtKB-ARBA"/>
</dbReference>
<evidence type="ECO:0000256" key="1">
    <source>
        <dbReference type="ARBA" id="ARBA00004533"/>
    </source>
</evidence>
<sequence>MRSLIELVKTLLETPRLWLGDADKVLQLVRKVDGLDAVRQAEAEGNGVILFAPHLGNWEMAGLAYSSYLPMVIMYRPQKNRELDEIIRNGRKRFGGQLVPANRKGLALMLKHLREKKTIGMLPDQNPGAGAGVYVPFFGIAANTPVFATRLASRTHAPAFIITVERLSFGRGYHLHIAAAGDELYDKDVEKGAASMNRDMEKLILHRPEQYWWGYNRFRHRPEGEPEIY</sequence>
<dbReference type="PANTHER" id="PTHR30606">
    <property type="entry name" value="LIPID A BIOSYNTHESIS LAUROYL ACYLTRANSFERASE"/>
    <property type="match status" value="1"/>
</dbReference>
<dbReference type="AlphaFoldDB" id="A0A3B1BXE1"/>
<reference evidence="7" key="1">
    <citation type="submission" date="2018-06" db="EMBL/GenBank/DDBJ databases">
        <authorList>
            <person name="Zhirakovskaya E."/>
        </authorList>
    </citation>
    <scope>NUCLEOTIDE SEQUENCE</scope>
</reference>
<keyword evidence="4 7" id="KW-0808">Transferase</keyword>
<gene>
    <name evidence="7" type="ORF">MNBD_GAMMA25-1461</name>
</gene>
<keyword evidence="3" id="KW-0997">Cell inner membrane</keyword>
<keyword evidence="5" id="KW-0472">Membrane</keyword>
<protein>
    <submittedName>
        <fullName evidence="7">Lipid A biosynthesis lauroyl acyltransferase</fullName>
        <ecNumber evidence="7">2.3.1.-</ecNumber>
    </submittedName>
</protein>
<dbReference type="Pfam" id="PF03279">
    <property type="entry name" value="Lip_A_acyltrans"/>
    <property type="match status" value="1"/>
</dbReference>